<name>A0ACC2WPX1_9TREE</name>
<comment type="caution">
    <text evidence="1">The sequence shown here is derived from an EMBL/GenBank/DDBJ whole genome shotgun (WGS) entry which is preliminary data.</text>
</comment>
<proteinExistence type="predicted"/>
<evidence type="ECO:0000313" key="2">
    <source>
        <dbReference type="Proteomes" id="UP001241377"/>
    </source>
</evidence>
<keyword evidence="2" id="KW-1185">Reference proteome</keyword>
<organism evidence="1 2">
    <name type="scientific">Naganishia cerealis</name>
    <dbReference type="NCBI Taxonomy" id="610337"/>
    <lineage>
        <taxon>Eukaryota</taxon>
        <taxon>Fungi</taxon>
        <taxon>Dikarya</taxon>
        <taxon>Basidiomycota</taxon>
        <taxon>Agaricomycotina</taxon>
        <taxon>Tremellomycetes</taxon>
        <taxon>Filobasidiales</taxon>
        <taxon>Filobasidiaceae</taxon>
        <taxon>Naganishia</taxon>
    </lineage>
</organism>
<sequence length="761" mass="85132">MVNLPTSLFANEDSPKANGELRFHSSSATNSSALTPRTRSISISKMFFNKDQNSDHEQMNHEDPPGRSKLKMFFRIPPASTSNSSGRSDESGSSKTGHNGNSPRMSPSPQLSSSQHRQEATSDMMKRFALGRKRSVSHPPSLADPGSDQVLSNASPSQPRIIINEGRTNDQSAGESGSPIVSSNPYFTHQGLPPHLKVNNDYNNLNALDEKQDDVSVSLRHNDSVIDLGDNKILPPPQTHHSTAHTKSHFNYEDSNDSQYTDEVFQSPEKKSSKNDGNRSRSSTKVRDSLVPPVSPFQRTLRRVASAPLVNRLLNEPSTRAPNSEALPNKEKQFDINDHIGELNILGRPRTLTQGRVYSHAATKVLDVTVDQSCFEKIRLLGKGDVGKVFLVKEKASKRLYAMKVLSKKEMIERNKIKRALAEQEILATSNHPFIVTLYHSFQSKDHLFLCMEYCMGGEFFRALQTRESKCISEHDAKFYAAEVTAALEYLHLMGFIYRDLKPENILLHQSGHIMLSDFDLSKQSESTKNPEIFFSKAALNSSNGPTLDTKACIDGFRTNSFVGTEEYIAPEVIRGKGHTGAVDWWTLGIFMYEMLFGTTPFKGRDRKKTFANVLKKDVKFLDTQPISSNCKSLIKKLLIKDEAKRLGSKTGASDIKNHSFFKNTQWALLRHQQPPMIPVLTRSKKAEALDSSDLDDESTSSPPLKKNHLGEEDPFAHFSSVTLHYNDVGDSDDQLYTDDSTYTGISYTITNSESKPKRKR</sequence>
<protein>
    <submittedName>
        <fullName evidence="1">Uncharacterized protein</fullName>
    </submittedName>
</protein>
<dbReference type="EMBL" id="JASBWR010000002">
    <property type="protein sequence ID" value="KAJ9113448.1"/>
    <property type="molecule type" value="Genomic_DNA"/>
</dbReference>
<accession>A0ACC2WPX1</accession>
<evidence type="ECO:0000313" key="1">
    <source>
        <dbReference type="EMBL" id="KAJ9113448.1"/>
    </source>
</evidence>
<gene>
    <name evidence="1" type="ORF">QFC19_000368</name>
</gene>
<dbReference type="Proteomes" id="UP001241377">
    <property type="component" value="Unassembled WGS sequence"/>
</dbReference>
<reference evidence="1" key="1">
    <citation type="submission" date="2023-04" db="EMBL/GenBank/DDBJ databases">
        <title>Draft Genome sequencing of Naganishia species isolated from polar environments using Oxford Nanopore Technology.</title>
        <authorList>
            <person name="Leo P."/>
            <person name="Venkateswaran K."/>
        </authorList>
    </citation>
    <scope>NUCLEOTIDE SEQUENCE</scope>
    <source>
        <strain evidence="1">MNA-CCFEE 5261</strain>
    </source>
</reference>